<protein>
    <submittedName>
        <fullName evidence="2">Multiple epidermal growth factor-like domains protein 6</fullName>
    </submittedName>
</protein>
<feature type="non-terminal residue" evidence="2">
    <location>
        <position position="1357"/>
    </location>
</feature>
<accession>A0A8J4XDV2</accession>
<evidence type="ECO:0000313" key="2">
    <source>
        <dbReference type="EMBL" id="KAF5899865.1"/>
    </source>
</evidence>
<name>A0A8J4XDV2_CLAMG</name>
<dbReference type="PANTHER" id="PTHR46104">
    <property type="entry name" value="GENE 9195-RELATED-RELATED"/>
    <property type="match status" value="1"/>
</dbReference>
<organism evidence="2 3">
    <name type="scientific">Clarias magur</name>
    <name type="common">Asian catfish</name>
    <name type="synonym">Macropteronotus magur</name>
    <dbReference type="NCBI Taxonomy" id="1594786"/>
    <lineage>
        <taxon>Eukaryota</taxon>
        <taxon>Metazoa</taxon>
        <taxon>Chordata</taxon>
        <taxon>Craniata</taxon>
        <taxon>Vertebrata</taxon>
        <taxon>Euteleostomi</taxon>
        <taxon>Actinopterygii</taxon>
        <taxon>Neopterygii</taxon>
        <taxon>Teleostei</taxon>
        <taxon>Ostariophysi</taxon>
        <taxon>Siluriformes</taxon>
        <taxon>Clariidae</taxon>
        <taxon>Clarias</taxon>
    </lineage>
</organism>
<dbReference type="SUPFAM" id="SSF57586">
    <property type="entry name" value="TNF receptor-like"/>
    <property type="match status" value="2"/>
</dbReference>
<dbReference type="Proteomes" id="UP000727407">
    <property type="component" value="Unassembled WGS sequence"/>
</dbReference>
<feature type="domain" description="Tyrosine-protein kinase ephrin type A/B receptor-like" evidence="1">
    <location>
        <begin position="1078"/>
        <end position="1109"/>
    </location>
</feature>
<dbReference type="Gene3D" id="2.10.50.10">
    <property type="entry name" value="Tumor Necrosis Factor Receptor, subunit A, domain 2"/>
    <property type="match status" value="10"/>
</dbReference>
<evidence type="ECO:0000313" key="3">
    <source>
        <dbReference type="Proteomes" id="UP000727407"/>
    </source>
</evidence>
<dbReference type="SUPFAM" id="SSF57184">
    <property type="entry name" value="Growth factor receptor domain"/>
    <property type="match status" value="6"/>
</dbReference>
<dbReference type="PANTHER" id="PTHR46104:SF1">
    <property type="entry name" value="GENE 9195-RELATED"/>
    <property type="match status" value="1"/>
</dbReference>
<dbReference type="OrthoDB" id="439917at2759"/>
<dbReference type="InterPro" id="IPR009030">
    <property type="entry name" value="Growth_fac_rcpt_cys_sf"/>
</dbReference>
<dbReference type="EMBL" id="QNUK01000153">
    <property type="protein sequence ID" value="KAF5899865.1"/>
    <property type="molecule type" value="Genomic_DNA"/>
</dbReference>
<evidence type="ECO:0000259" key="1">
    <source>
        <dbReference type="Pfam" id="PF07699"/>
    </source>
</evidence>
<reference evidence="2" key="1">
    <citation type="submission" date="2020-07" db="EMBL/GenBank/DDBJ databases">
        <title>Clarias magur genome sequencing, assembly and annotation.</title>
        <authorList>
            <person name="Kushwaha B."/>
            <person name="Kumar R."/>
            <person name="Das P."/>
            <person name="Joshi C.G."/>
            <person name="Kumar D."/>
            <person name="Nagpure N.S."/>
            <person name="Pandey M."/>
            <person name="Agarwal S."/>
            <person name="Srivastava S."/>
            <person name="Singh M."/>
            <person name="Sahoo L."/>
            <person name="Jayasankar P."/>
            <person name="Meher P.K."/>
            <person name="Koringa P.G."/>
            <person name="Iquebal M.A."/>
            <person name="Das S.P."/>
            <person name="Bit A."/>
            <person name="Patnaik S."/>
            <person name="Patel N."/>
            <person name="Shah T.M."/>
            <person name="Hinsu A."/>
            <person name="Jena J.K."/>
        </authorList>
    </citation>
    <scope>NUCLEOTIDE SEQUENCE</scope>
    <source>
        <strain evidence="2">CIFAMagur01</strain>
        <tissue evidence="2">Testis</tissue>
    </source>
</reference>
<keyword evidence="3" id="KW-1185">Reference proteome</keyword>
<dbReference type="InterPro" id="IPR011641">
    <property type="entry name" value="Tyr-kin_ephrin_A/B_rcpt-like"/>
</dbReference>
<dbReference type="SMART" id="SM01411">
    <property type="entry name" value="Ephrin_rec_like"/>
    <property type="match status" value="17"/>
</dbReference>
<gene>
    <name evidence="2" type="ORF">DAT39_010427</name>
</gene>
<feature type="non-terminal residue" evidence="2">
    <location>
        <position position="1"/>
    </location>
</feature>
<proteinExistence type="predicted"/>
<comment type="caution">
    <text evidence="2">The sequence shown here is derived from an EMBL/GenBank/DDBJ whole genome shotgun (WGS) entry which is preliminary data.</text>
</comment>
<dbReference type="Pfam" id="PF07699">
    <property type="entry name" value="Ephrin_rec_like"/>
    <property type="match status" value="2"/>
</dbReference>
<feature type="domain" description="Tyrosine-protein kinase ephrin type A/B receptor-like" evidence="1">
    <location>
        <begin position="848"/>
        <end position="890"/>
    </location>
</feature>
<sequence length="1357" mass="141086">LYITESSGCSLCPPGQFCDSVGLSRPSGLCQEGFFCPSGAISSTGAGTDGGLCPQAHYCPLGSVMPLSCPAGTYTNLTGQIKCSLCHAGYYCPESTNNYTKFPCPPGFYCPDGTTHATQFPCPRGYYNPEPMTQSLDSCLPCLPGHYCEKERLTAVSGKCKAGWFCVSAAWNPQPFDLDNYTSANCLCPASSTGGRCQAGYFCPAGSSEPTPCPPGAFCNATGLALPSGPCASGYYCTGEATQSKPTDGITGFYCEESFGVNNVSVLQSCPKGYYCPKGTRYATQFPCPVGSYNPKEGADSLSSCRLCPAGHFCPFFGLAEPAGLCISGYWCREGSHSASPSAGPSGSLCPVGHYCPNGTISPMPCPLGTLSNSTGMRSEDECQPCPGGFYCATTALSLPTGLCYEGYYCQGNSSIIESRECPVGHYCPTGTSLKTQYPCPAGTINPYTRMSSADNCLPCTPGFFCKAPGQSSPFGPCAAGHFCLSGAASPTPEDGMTGDECPPGHYCPVGSSFPLPCPPGLYSNNSKNTELSACLPCPAVDPETGIMRGTTTPMPCPMGHYCPAGTKSGYEFPCPVGTYSDELGMSSVGQCIPCPGGQYCGSSGLSTPTGDCSPGYVCIQGASQSQPLGDATGRKCPAGFYCTAGTSHMHSCPPGTFSSSEGATSILECQPCPPGQYCADYALSSPSGPCNPGYYCSLGSMSPTPHHNRRHEDKVHGSNSEDELFDLDRVTGNLCPLGHYCPIGSVQPLKCPPGQQCPLGHSCPYGSTEPAICPPGTYQSQLAQSSCLPCPTGSPGASRMEDCLLCPSGYFCDQKGLTEPSGLCSEGYYCPVGQNTSQPPEHKCRAGHFCEEGSSNGRECPMGSYQPRQGQQRCEMCPAGFSCPHEGMTRPVLCKPGFYCPLWSATEKPCPAGTYGNQSGLTDLSECTLCDPGTYCAGAGNISPTGLCIAGFLCFGGAFLPSPVDNVTGIQCPSGFYCLTGSFNGTPCPKGTFSVQRGLTELGQCQRCPPGFYCSKAGLTAVSGPCLPGFYCREGSPSPAPVSAVFGGVCPPGYYCEIGSAVPTPCPVGTHLPESGGKGAEDCMPCPDGLFQDQKGKRECKPCPPGFHCPYFTQKSNVSSTPLICPEGYYCPNEILVGRPVPCPRGTYSNTPGLTSEDECMDCPVGYFCGAHALVKPSGPCAPGFLCFLHATVPNPTDNNTGALCPPGAYCQLGVRTGMFCALPGLSEPTGQCQEGYHCPSGAISPNATGYKMNFTVNNLCPPGHYCPAGTGYPLPCPPGTFSSSPGLSRVEKCQPCPPGFFCHQPAMANASDALLCDAGYVCLGGSRSARPVNGQEGYICPSGYSCPIGTRVEIP</sequence>